<comment type="caution">
    <text evidence="4">The sequence shown here is derived from an EMBL/GenBank/DDBJ whole genome shotgun (WGS) entry which is preliminary data.</text>
</comment>
<protein>
    <submittedName>
        <fullName evidence="4">CheY-like chemotaxis protein</fullName>
    </submittedName>
</protein>
<dbReference type="Pfam" id="PF00072">
    <property type="entry name" value="Response_reg"/>
    <property type="match status" value="1"/>
</dbReference>
<evidence type="ECO:0000259" key="3">
    <source>
        <dbReference type="PROSITE" id="PS50110"/>
    </source>
</evidence>
<name>A0A7W8LQE8_9DEIO</name>
<feature type="domain" description="Response regulatory" evidence="3">
    <location>
        <begin position="16"/>
        <end position="132"/>
    </location>
</feature>
<organism evidence="4 5">
    <name type="scientific">Deinococcus budaensis</name>
    <dbReference type="NCBI Taxonomy" id="1665626"/>
    <lineage>
        <taxon>Bacteria</taxon>
        <taxon>Thermotogati</taxon>
        <taxon>Deinococcota</taxon>
        <taxon>Deinococci</taxon>
        <taxon>Deinococcales</taxon>
        <taxon>Deinococcaceae</taxon>
        <taxon>Deinococcus</taxon>
    </lineage>
</organism>
<dbReference type="PANTHER" id="PTHR44591">
    <property type="entry name" value="STRESS RESPONSE REGULATOR PROTEIN 1"/>
    <property type="match status" value="1"/>
</dbReference>
<reference evidence="4 5" key="1">
    <citation type="submission" date="2020-08" db="EMBL/GenBank/DDBJ databases">
        <title>Genomic Encyclopedia of Type Strains, Phase IV (KMG-IV): sequencing the most valuable type-strain genomes for metagenomic binning, comparative biology and taxonomic classification.</title>
        <authorList>
            <person name="Goeker M."/>
        </authorList>
    </citation>
    <scope>NUCLEOTIDE SEQUENCE [LARGE SCALE GENOMIC DNA]</scope>
    <source>
        <strain evidence="4 5">DSM 101791</strain>
    </source>
</reference>
<dbReference type="PROSITE" id="PS50110">
    <property type="entry name" value="RESPONSE_REGULATORY"/>
    <property type="match status" value="1"/>
</dbReference>
<gene>
    <name evidence="4" type="ORF">HNQ09_002226</name>
</gene>
<dbReference type="InterPro" id="IPR050595">
    <property type="entry name" value="Bact_response_regulator"/>
</dbReference>
<accession>A0A7W8LQE8</accession>
<dbReference type="SMART" id="SM00448">
    <property type="entry name" value="REC"/>
    <property type="match status" value="1"/>
</dbReference>
<dbReference type="GO" id="GO:0000160">
    <property type="term" value="P:phosphorelay signal transduction system"/>
    <property type="evidence" value="ECO:0007669"/>
    <property type="project" value="InterPro"/>
</dbReference>
<evidence type="ECO:0000313" key="5">
    <source>
        <dbReference type="Proteomes" id="UP000525389"/>
    </source>
</evidence>
<sequence length="265" mass="26919">MTHSQPASAPHIPPHQVLVVDDSISVRKALERILQTQGIGVHTANSAEEALALLGQLPQPPTLMIADVLMPGLSGLELARAAQADHPALPLMLMSGVVDEALQTQAAAVGVTRLLRKPFTPAELLPLVFAVLDAADPAPGDRAEAPQAAGTPGTVSGGASPAQAALLARLGAERGVLGSGVFGAGGQPLSTHAAALPAQLGMYVQFLTTAATTAGVHLEARGLDLLQLDFGDRTLLLAPVAAGHLACWCTHGAAPRVRELLAPGA</sequence>
<dbReference type="SUPFAM" id="SSF52172">
    <property type="entry name" value="CheY-like"/>
    <property type="match status" value="1"/>
</dbReference>
<dbReference type="PANTHER" id="PTHR44591:SF3">
    <property type="entry name" value="RESPONSE REGULATORY DOMAIN-CONTAINING PROTEIN"/>
    <property type="match status" value="1"/>
</dbReference>
<dbReference type="AlphaFoldDB" id="A0A7W8LQE8"/>
<dbReference type="Proteomes" id="UP000525389">
    <property type="component" value="Unassembled WGS sequence"/>
</dbReference>
<keyword evidence="1 2" id="KW-0597">Phosphoprotein</keyword>
<keyword evidence="5" id="KW-1185">Reference proteome</keyword>
<feature type="modified residue" description="4-aspartylphosphate" evidence="2">
    <location>
        <position position="67"/>
    </location>
</feature>
<dbReference type="InterPro" id="IPR011006">
    <property type="entry name" value="CheY-like_superfamily"/>
</dbReference>
<dbReference type="Gene3D" id="3.40.50.2300">
    <property type="match status" value="1"/>
</dbReference>
<dbReference type="InterPro" id="IPR001789">
    <property type="entry name" value="Sig_transdc_resp-reg_receiver"/>
</dbReference>
<dbReference type="EMBL" id="JACHFN010000007">
    <property type="protein sequence ID" value="MBB5234783.1"/>
    <property type="molecule type" value="Genomic_DNA"/>
</dbReference>
<evidence type="ECO:0000256" key="2">
    <source>
        <dbReference type="PROSITE-ProRule" id="PRU00169"/>
    </source>
</evidence>
<evidence type="ECO:0000256" key="1">
    <source>
        <dbReference type="ARBA" id="ARBA00022553"/>
    </source>
</evidence>
<evidence type="ECO:0000313" key="4">
    <source>
        <dbReference type="EMBL" id="MBB5234783.1"/>
    </source>
</evidence>
<dbReference type="CDD" id="cd00156">
    <property type="entry name" value="REC"/>
    <property type="match status" value="1"/>
</dbReference>
<dbReference type="RefSeq" id="WP_184029062.1">
    <property type="nucleotide sequence ID" value="NZ_JACHFN010000007.1"/>
</dbReference>
<proteinExistence type="predicted"/>